<dbReference type="Pfam" id="PF00445">
    <property type="entry name" value="Ribonuclease_T2"/>
    <property type="match status" value="1"/>
</dbReference>
<feature type="chain" id="PRO_5019284997" description="ribonuclease T2" evidence="10">
    <location>
        <begin position="21"/>
        <end position="279"/>
    </location>
</feature>
<dbReference type="AlphaFoldDB" id="A0A409YJS8"/>
<dbReference type="OrthoDB" id="435754at2759"/>
<dbReference type="GO" id="GO:0006401">
    <property type="term" value="P:RNA catabolic process"/>
    <property type="evidence" value="ECO:0007669"/>
    <property type="project" value="TreeGrafter"/>
</dbReference>
<dbReference type="InParanoid" id="A0A409YJS8"/>
<evidence type="ECO:0000256" key="6">
    <source>
        <dbReference type="ARBA" id="ARBA00023180"/>
    </source>
</evidence>
<evidence type="ECO:0000256" key="8">
    <source>
        <dbReference type="PIRSR" id="PIRSR633697-1"/>
    </source>
</evidence>
<reference evidence="11 12" key="1">
    <citation type="journal article" date="2018" name="Evol. Lett.">
        <title>Horizontal gene cluster transfer increased hallucinogenic mushroom diversity.</title>
        <authorList>
            <person name="Reynolds H.T."/>
            <person name="Vijayakumar V."/>
            <person name="Gluck-Thaler E."/>
            <person name="Korotkin H.B."/>
            <person name="Matheny P.B."/>
            <person name="Slot J.C."/>
        </authorList>
    </citation>
    <scope>NUCLEOTIDE SEQUENCE [LARGE SCALE GENOMIC DNA]</scope>
    <source>
        <strain evidence="11 12">SRW20</strain>
    </source>
</reference>
<sequence length="279" mass="30405">MFSVILITYAASALLRSVSAGQSAFVSSICPNPGISCHNTTVAPDLCCFESPGGLLLQTQFWDTNPPTGPADSWTIHGLWPDNCDGTYIENCDPSRNYKNIGNLLRDNGAGDTLDFMNQFWVNDPEDGTNEEFWEHEWATHGTCYSTLRPSCLPDDSIEGAEAITFFQTVVGLFQTLPTYTWLANEGILPSSDATYSLAQLSNALSKQSGGFVPAFSCSHKALNSISWYFNLRGSLVDGNFILIDAPLSGNCPKKGIHYLPKNGDLTSSLLNAPRKRSL</sequence>
<dbReference type="PANTHER" id="PTHR11240:SF22">
    <property type="entry name" value="RIBONUCLEASE T2"/>
    <property type="match status" value="1"/>
</dbReference>
<dbReference type="InterPro" id="IPR018188">
    <property type="entry name" value="RNase_T2_His_AS_1"/>
</dbReference>
<evidence type="ECO:0000256" key="10">
    <source>
        <dbReference type="SAM" id="SignalP"/>
    </source>
</evidence>
<evidence type="ECO:0000256" key="9">
    <source>
        <dbReference type="RuleBase" id="RU004328"/>
    </source>
</evidence>
<keyword evidence="12" id="KW-1185">Reference proteome</keyword>
<dbReference type="STRING" id="231916.A0A409YJS8"/>
<protein>
    <recommendedName>
        <fullName evidence="2">ribonuclease T2</fullName>
        <ecNumber evidence="2">4.6.1.19</ecNumber>
    </recommendedName>
</protein>
<feature type="active site" evidence="8">
    <location>
        <position position="137"/>
    </location>
</feature>
<dbReference type="Gene3D" id="3.90.730.10">
    <property type="entry name" value="Ribonuclease T2-like"/>
    <property type="match status" value="1"/>
</dbReference>
<proteinExistence type="inferred from homology"/>
<dbReference type="Proteomes" id="UP000284706">
    <property type="component" value="Unassembled WGS sequence"/>
</dbReference>
<evidence type="ECO:0000256" key="3">
    <source>
        <dbReference type="ARBA" id="ARBA00022722"/>
    </source>
</evidence>
<dbReference type="InterPro" id="IPR036430">
    <property type="entry name" value="RNase_T2-like_sf"/>
</dbReference>
<keyword evidence="7" id="KW-0456">Lyase</keyword>
<dbReference type="PANTHER" id="PTHR11240">
    <property type="entry name" value="RIBONUCLEASE T2"/>
    <property type="match status" value="1"/>
</dbReference>
<keyword evidence="10" id="KW-0732">Signal</keyword>
<dbReference type="GO" id="GO:0016787">
    <property type="term" value="F:hydrolase activity"/>
    <property type="evidence" value="ECO:0007669"/>
    <property type="project" value="UniProtKB-KW"/>
</dbReference>
<dbReference type="GO" id="GO:0005576">
    <property type="term" value="C:extracellular region"/>
    <property type="evidence" value="ECO:0007669"/>
    <property type="project" value="TreeGrafter"/>
</dbReference>
<dbReference type="FunFam" id="3.90.730.10:FF:000004">
    <property type="entry name" value="Ribonuclease T2-like"/>
    <property type="match status" value="1"/>
</dbReference>
<comment type="caution">
    <text evidence="11">The sequence shown here is derived from an EMBL/GenBank/DDBJ whole genome shotgun (WGS) entry which is preliminary data.</text>
</comment>
<name>A0A409YJS8_9AGAR</name>
<keyword evidence="4" id="KW-0378">Hydrolase</keyword>
<feature type="active site" evidence="8">
    <location>
        <position position="141"/>
    </location>
</feature>
<evidence type="ECO:0000256" key="5">
    <source>
        <dbReference type="ARBA" id="ARBA00023157"/>
    </source>
</evidence>
<evidence type="ECO:0000256" key="2">
    <source>
        <dbReference type="ARBA" id="ARBA00012571"/>
    </source>
</evidence>
<gene>
    <name evidence="11" type="ORF">CVT26_008083</name>
</gene>
<dbReference type="GO" id="GO:0033897">
    <property type="term" value="F:ribonuclease T2 activity"/>
    <property type="evidence" value="ECO:0007669"/>
    <property type="project" value="UniProtKB-EC"/>
</dbReference>
<evidence type="ECO:0000313" key="12">
    <source>
        <dbReference type="Proteomes" id="UP000284706"/>
    </source>
</evidence>
<dbReference type="InterPro" id="IPR001568">
    <property type="entry name" value="RNase_T2-like"/>
</dbReference>
<feature type="signal peptide" evidence="10">
    <location>
        <begin position="1"/>
        <end position="20"/>
    </location>
</feature>
<dbReference type="CDD" id="cd01061">
    <property type="entry name" value="RNase_T2_euk"/>
    <property type="match status" value="1"/>
</dbReference>
<dbReference type="PROSITE" id="PS00530">
    <property type="entry name" value="RNASE_T2_1"/>
    <property type="match status" value="1"/>
</dbReference>
<evidence type="ECO:0000256" key="4">
    <source>
        <dbReference type="ARBA" id="ARBA00022801"/>
    </source>
</evidence>
<dbReference type="InterPro" id="IPR033697">
    <property type="entry name" value="Ribonuclease_T2_eukaryotic"/>
</dbReference>
<accession>A0A409YJS8</accession>
<keyword evidence="5" id="KW-1015">Disulfide bond</keyword>
<evidence type="ECO:0000256" key="7">
    <source>
        <dbReference type="ARBA" id="ARBA00023239"/>
    </source>
</evidence>
<keyword evidence="3" id="KW-0540">Nuclease</keyword>
<feature type="active site" evidence="8">
    <location>
        <position position="77"/>
    </location>
</feature>
<evidence type="ECO:0000256" key="1">
    <source>
        <dbReference type="ARBA" id="ARBA00007469"/>
    </source>
</evidence>
<dbReference type="SUPFAM" id="SSF55895">
    <property type="entry name" value="Ribonuclease Rh-like"/>
    <property type="match status" value="1"/>
</dbReference>
<dbReference type="EMBL" id="NHYE01000760">
    <property type="protein sequence ID" value="PPR03255.1"/>
    <property type="molecule type" value="Genomic_DNA"/>
</dbReference>
<keyword evidence="6" id="KW-0325">Glycoprotein</keyword>
<comment type="similarity">
    <text evidence="1 9">Belongs to the RNase T2 family.</text>
</comment>
<dbReference type="GO" id="GO:0003723">
    <property type="term" value="F:RNA binding"/>
    <property type="evidence" value="ECO:0007669"/>
    <property type="project" value="InterPro"/>
</dbReference>
<dbReference type="EC" id="4.6.1.19" evidence="2"/>
<evidence type="ECO:0000313" key="11">
    <source>
        <dbReference type="EMBL" id="PPR03255.1"/>
    </source>
</evidence>
<dbReference type="PROSITE" id="PS00531">
    <property type="entry name" value="RNASE_T2_2"/>
    <property type="match status" value="1"/>
</dbReference>
<organism evidence="11 12">
    <name type="scientific">Gymnopilus dilepis</name>
    <dbReference type="NCBI Taxonomy" id="231916"/>
    <lineage>
        <taxon>Eukaryota</taxon>
        <taxon>Fungi</taxon>
        <taxon>Dikarya</taxon>
        <taxon>Basidiomycota</taxon>
        <taxon>Agaricomycotina</taxon>
        <taxon>Agaricomycetes</taxon>
        <taxon>Agaricomycetidae</taxon>
        <taxon>Agaricales</taxon>
        <taxon>Agaricineae</taxon>
        <taxon>Hymenogastraceae</taxon>
        <taxon>Gymnopilus</taxon>
    </lineage>
</organism>
<dbReference type="InterPro" id="IPR033130">
    <property type="entry name" value="RNase_T2_His_AS_2"/>
</dbReference>